<dbReference type="Proteomes" id="UP000663193">
    <property type="component" value="Chromosome 6"/>
</dbReference>
<organism evidence="2 3">
    <name type="scientific">Phaeosphaeria nodorum (strain SN15 / ATCC MYA-4574 / FGSC 10173)</name>
    <name type="common">Glume blotch fungus</name>
    <name type="synonym">Parastagonospora nodorum</name>
    <dbReference type="NCBI Taxonomy" id="321614"/>
    <lineage>
        <taxon>Eukaryota</taxon>
        <taxon>Fungi</taxon>
        <taxon>Dikarya</taxon>
        <taxon>Ascomycota</taxon>
        <taxon>Pezizomycotina</taxon>
        <taxon>Dothideomycetes</taxon>
        <taxon>Pleosporomycetidae</taxon>
        <taxon>Pleosporales</taxon>
        <taxon>Pleosporineae</taxon>
        <taxon>Phaeosphaeriaceae</taxon>
        <taxon>Parastagonospora</taxon>
    </lineage>
</organism>
<reference evidence="3" key="1">
    <citation type="journal article" date="2021" name="BMC Genomics">
        <title>Chromosome-level genome assembly and manually-curated proteome of model necrotroph Parastagonospora nodorum Sn15 reveals a genome-wide trove of candidate effector homologs, and redundancy of virulence-related functions within an accessory chromosome.</title>
        <authorList>
            <person name="Bertazzoni S."/>
            <person name="Jones D.A.B."/>
            <person name="Phan H.T."/>
            <person name="Tan K.-C."/>
            <person name="Hane J.K."/>
        </authorList>
    </citation>
    <scope>NUCLEOTIDE SEQUENCE [LARGE SCALE GENOMIC DNA]</scope>
    <source>
        <strain evidence="3">SN15 / ATCC MYA-4574 / FGSC 10173)</strain>
    </source>
</reference>
<evidence type="ECO:0000313" key="2">
    <source>
        <dbReference type="EMBL" id="QRC96738.1"/>
    </source>
</evidence>
<feature type="region of interest" description="Disordered" evidence="1">
    <location>
        <begin position="1"/>
        <end position="25"/>
    </location>
</feature>
<protein>
    <submittedName>
        <fullName evidence="2">Uncharacterized protein</fullName>
    </submittedName>
</protein>
<dbReference type="EMBL" id="CP069028">
    <property type="protein sequence ID" value="QRC96738.1"/>
    <property type="molecule type" value="Genomic_DNA"/>
</dbReference>
<gene>
    <name evidence="2" type="ORF">JI435_409570</name>
</gene>
<dbReference type="VEuPathDB" id="FungiDB:JI435_409570"/>
<sequence>MPLCRVSQVHGLGGEASDDSEDGGRDARVGGFGWNRWLIDRASNVCSKKLGGVRCRSGEMM</sequence>
<name>A0A7U2F358_PHANO</name>
<evidence type="ECO:0000256" key="1">
    <source>
        <dbReference type="SAM" id="MobiDB-lite"/>
    </source>
</evidence>
<evidence type="ECO:0000313" key="3">
    <source>
        <dbReference type="Proteomes" id="UP000663193"/>
    </source>
</evidence>
<dbReference type="AlphaFoldDB" id="A0A7U2F358"/>
<keyword evidence="3" id="KW-1185">Reference proteome</keyword>
<accession>A0A7U2F358</accession>
<proteinExistence type="predicted"/>